<keyword evidence="9" id="KW-1185">Reference proteome</keyword>
<evidence type="ECO:0000256" key="1">
    <source>
        <dbReference type="ARBA" id="ARBA00022617"/>
    </source>
</evidence>
<gene>
    <name evidence="8" type="ORF">CA12_04590</name>
</gene>
<feature type="chain" id="PRO_5022231457" evidence="6">
    <location>
        <begin position="17"/>
        <end position="1018"/>
    </location>
</feature>
<evidence type="ECO:0000313" key="8">
    <source>
        <dbReference type="EMBL" id="QDT14386.1"/>
    </source>
</evidence>
<keyword evidence="6" id="KW-0732">Signal</keyword>
<dbReference type="KEGG" id="acaf:CA12_04590"/>
<dbReference type="GO" id="GO:0009055">
    <property type="term" value="F:electron transfer activity"/>
    <property type="evidence" value="ECO:0007669"/>
    <property type="project" value="InterPro"/>
</dbReference>
<evidence type="ECO:0000256" key="3">
    <source>
        <dbReference type="ARBA" id="ARBA00023004"/>
    </source>
</evidence>
<dbReference type="Gene3D" id="2.120.10.30">
    <property type="entry name" value="TolB, C-terminal domain"/>
    <property type="match status" value="1"/>
</dbReference>
<evidence type="ECO:0000313" key="9">
    <source>
        <dbReference type="Proteomes" id="UP000318741"/>
    </source>
</evidence>
<dbReference type="AlphaFoldDB" id="A0A517P4W3"/>
<proteinExistence type="predicted"/>
<dbReference type="SUPFAM" id="SSF50952">
    <property type="entry name" value="Soluble quinoprotein glucose dehydrogenase"/>
    <property type="match status" value="1"/>
</dbReference>
<dbReference type="InterPro" id="IPR011042">
    <property type="entry name" value="6-blade_b-propeller_TolB-like"/>
</dbReference>
<dbReference type="EMBL" id="CP036265">
    <property type="protein sequence ID" value="QDT14386.1"/>
    <property type="molecule type" value="Genomic_DNA"/>
</dbReference>
<accession>A0A517P4W3</accession>
<dbReference type="InterPro" id="IPR013427">
    <property type="entry name" value="Haem-bd_dom_put"/>
</dbReference>
<sequence precursor="true">MLAPAVLLVLAPLAFAAPADEPALKELSGPNAQPHWIWADGQVTSGQTVRLRRAFPGGPRPKSATLTVSADNAATVWIDGTKVLENKAWETPSRADVTALAGGRSKVLSVEAKNADGIAAVLVVLDLEYNDGTKKRLVSDKSWKVAPAGTTGAGWTTPGFVGAEGWANAKDLGALGVQPWGNVLDGKTAAAPGATPAEEVEVVDGYEVELLYSVPKEEQGSWVSMTVDPKGRLIVSDQYGKLYRVTPPPVGQPDAEIDVHPMEVETGMAHGLLCAFDSLYVMVNDGANSGLYRAKDTDGDDHYDAVEKLQSLNGRGEHGPHAMREGADGRLWVIAGNETKLPEGYNEEESAVKNFAEDLLLPRNPDGNGHATGRLAPAGWIGSCKPDGTDWRIHAAGFRNPYDMAFNAAGELFAFDADMEWDTGTPWYRPTRLNHVVRGAEFGWRFGTGKWPDYYADSVGSVVDLGLGSPTGVEFARGTNFPDPEALFLADWTHGRVFEVNMKPVGATYEATFRTFLSGRPLPVTDLTANPHDGSLYMTTGGRRTQSGLYRIRYTGDAAPTEPKVDAVAEVARRTRHMLERGMTGEPVAVDALWPHLGSRDRAIRYAARVALERHDVAEWKDEFAHETRPNAVIQGAVALARTGEQADRSLLLDKLNALNFSRLTTEQVLDALRAYQLAFIRLGGHPSDEQAEALAQKLVALAPSPEEKVNRETVRLLTYLASHDPIPPSARGVVGLAMGRLRNVSTQADQMFYPFMLRNLTGQSALWTGDQYETFFGWLNLAETQYRGGNSFKKFVAQIRKDAVDKLPEGAKTKLAAVIDAPAPPADLVEATTRQFVANWQMPDFGDPNAQMDGRNLDAGRKAYAAAKCAQCHRFDGEGGSTGPDLTGVGGRFDARYLLEAILEPSKVVSDQYKSELILTQEGQVYNGRVTAEEGDHITVRTDPFGGATVNVPTASILERAPSETSEMPNELVSTLEKSEILDLIAYLREGAPETTSAGATGDGANGEGPVKAGPTR</sequence>
<dbReference type="Pfam" id="PF00034">
    <property type="entry name" value="Cytochrom_C"/>
    <property type="match status" value="1"/>
</dbReference>
<dbReference type="PANTHER" id="PTHR33546">
    <property type="entry name" value="LARGE, MULTIFUNCTIONAL SECRETED PROTEIN-RELATED"/>
    <property type="match status" value="1"/>
</dbReference>
<dbReference type="OrthoDB" id="223239at2"/>
<organism evidence="8 9">
    <name type="scientific">Alienimonas californiensis</name>
    <dbReference type="NCBI Taxonomy" id="2527989"/>
    <lineage>
        <taxon>Bacteria</taxon>
        <taxon>Pseudomonadati</taxon>
        <taxon>Planctomycetota</taxon>
        <taxon>Planctomycetia</taxon>
        <taxon>Planctomycetales</taxon>
        <taxon>Planctomycetaceae</taxon>
        <taxon>Alienimonas</taxon>
    </lineage>
</organism>
<reference evidence="8 9" key="1">
    <citation type="submission" date="2019-02" db="EMBL/GenBank/DDBJ databases">
        <title>Deep-cultivation of Planctomycetes and their phenomic and genomic characterization uncovers novel biology.</title>
        <authorList>
            <person name="Wiegand S."/>
            <person name="Jogler M."/>
            <person name="Boedeker C."/>
            <person name="Pinto D."/>
            <person name="Vollmers J."/>
            <person name="Rivas-Marin E."/>
            <person name="Kohn T."/>
            <person name="Peeters S.H."/>
            <person name="Heuer A."/>
            <person name="Rast P."/>
            <person name="Oberbeckmann S."/>
            <person name="Bunk B."/>
            <person name="Jeske O."/>
            <person name="Meyerdierks A."/>
            <person name="Storesund J.E."/>
            <person name="Kallscheuer N."/>
            <person name="Luecker S."/>
            <person name="Lage O.M."/>
            <person name="Pohl T."/>
            <person name="Merkel B.J."/>
            <person name="Hornburger P."/>
            <person name="Mueller R.-W."/>
            <person name="Bruemmer F."/>
            <person name="Labrenz M."/>
            <person name="Spormann A.M."/>
            <person name="Op den Camp H."/>
            <person name="Overmann J."/>
            <person name="Amann R."/>
            <person name="Jetten M.S.M."/>
            <person name="Mascher T."/>
            <person name="Medema M.H."/>
            <person name="Devos D.P."/>
            <person name="Kaster A.-K."/>
            <person name="Ovreas L."/>
            <person name="Rohde M."/>
            <person name="Galperin M.Y."/>
            <person name="Jogler C."/>
        </authorList>
    </citation>
    <scope>NUCLEOTIDE SEQUENCE [LARGE SCALE GENOMIC DNA]</scope>
    <source>
        <strain evidence="8 9">CA12</strain>
    </source>
</reference>
<keyword evidence="3 4" id="KW-0408">Iron</keyword>
<evidence type="ECO:0000256" key="4">
    <source>
        <dbReference type="PROSITE-ProRule" id="PRU00433"/>
    </source>
</evidence>
<dbReference type="Gene3D" id="1.10.760.10">
    <property type="entry name" value="Cytochrome c-like domain"/>
    <property type="match status" value="1"/>
</dbReference>
<dbReference type="NCBIfam" id="TIGR02603">
    <property type="entry name" value="CxxCH_TIGR02603"/>
    <property type="match status" value="1"/>
</dbReference>
<feature type="region of interest" description="Disordered" evidence="5">
    <location>
        <begin position="994"/>
        <end position="1018"/>
    </location>
</feature>
<dbReference type="InterPro" id="IPR009056">
    <property type="entry name" value="Cyt_c-like_dom"/>
</dbReference>
<dbReference type="RefSeq" id="WP_145357176.1">
    <property type="nucleotide sequence ID" value="NZ_CP036265.1"/>
</dbReference>
<feature type="domain" description="Cytochrome c" evidence="7">
    <location>
        <begin position="856"/>
        <end position="993"/>
    </location>
</feature>
<dbReference type="Gene3D" id="2.60.120.260">
    <property type="entry name" value="Galactose-binding domain-like"/>
    <property type="match status" value="1"/>
</dbReference>
<dbReference type="PROSITE" id="PS51007">
    <property type="entry name" value="CYTC"/>
    <property type="match status" value="1"/>
</dbReference>
<evidence type="ECO:0000256" key="6">
    <source>
        <dbReference type="SAM" id="SignalP"/>
    </source>
</evidence>
<name>A0A517P4W3_9PLAN</name>
<protein>
    <submittedName>
        <fullName evidence="8">Cytochrome c</fullName>
    </submittedName>
</protein>
<dbReference type="PANTHER" id="PTHR33546:SF1">
    <property type="entry name" value="LARGE, MULTIFUNCTIONAL SECRETED PROTEIN"/>
    <property type="match status" value="1"/>
</dbReference>
<evidence type="ECO:0000259" key="7">
    <source>
        <dbReference type="PROSITE" id="PS51007"/>
    </source>
</evidence>
<dbReference type="InterPro" id="IPR036909">
    <property type="entry name" value="Cyt_c-like_dom_sf"/>
</dbReference>
<dbReference type="GO" id="GO:0020037">
    <property type="term" value="F:heme binding"/>
    <property type="evidence" value="ECO:0007669"/>
    <property type="project" value="InterPro"/>
</dbReference>
<feature type="signal peptide" evidence="6">
    <location>
        <begin position="1"/>
        <end position="16"/>
    </location>
</feature>
<evidence type="ECO:0000256" key="2">
    <source>
        <dbReference type="ARBA" id="ARBA00022723"/>
    </source>
</evidence>
<dbReference type="SUPFAM" id="SSF46626">
    <property type="entry name" value="Cytochrome c"/>
    <property type="match status" value="1"/>
</dbReference>
<dbReference type="GO" id="GO:0046872">
    <property type="term" value="F:metal ion binding"/>
    <property type="evidence" value="ECO:0007669"/>
    <property type="project" value="UniProtKB-KW"/>
</dbReference>
<dbReference type="Proteomes" id="UP000318741">
    <property type="component" value="Chromosome"/>
</dbReference>
<evidence type="ECO:0000256" key="5">
    <source>
        <dbReference type="SAM" id="MobiDB-lite"/>
    </source>
</evidence>
<dbReference type="InterPro" id="IPR011041">
    <property type="entry name" value="Quinoprot_gluc/sorb_DH_b-prop"/>
</dbReference>
<keyword evidence="1 4" id="KW-0349">Heme</keyword>
<keyword evidence="2 4" id="KW-0479">Metal-binding</keyword>